<feature type="non-terminal residue" evidence="6">
    <location>
        <position position="114"/>
    </location>
</feature>
<evidence type="ECO:0000256" key="3">
    <source>
        <dbReference type="ARBA" id="ARBA00022833"/>
    </source>
</evidence>
<dbReference type="InterPro" id="IPR037278">
    <property type="entry name" value="ARFGAP/RecO"/>
</dbReference>
<evidence type="ECO:0000256" key="2">
    <source>
        <dbReference type="ARBA" id="ARBA00022771"/>
    </source>
</evidence>
<dbReference type="AlphaFoldDB" id="A0A8H7SG26"/>
<keyword evidence="3" id="KW-0862">Zinc</keyword>
<keyword evidence="1" id="KW-0479">Metal-binding</keyword>
<keyword evidence="7" id="KW-1185">Reference proteome</keyword>
<dbReference type="CDD" id="cd08204">
    <property type="entry name" value="ArfGap"/>
    <property type="match status" value="1"/>
</dbReference>
<name>A0A8H7SG26_9FUNG</name>
<feature type="domain" description="Arf-GAP" evidence="5">
    <location>
        <begin position="22"/>
        <end position="106"/>
    </location>
</feature>
<evidence type="ECO:0000256" key="1">
    <source>
        <dbReference type="ARBA" id="ARBA00022723"/>
    </source>
</evidence>
<organism evidence="6 7">
    <name type="scientific">Circinella minor</name>
    <dbReference type="NCBI Taxonomy" id="1195481"/>
    <lineage>
        <taxon>Eukaryota</taxon>
        <taxon>Fungi</taxon>
        <taxon>Fungi incertae sedis</taxon>
        <taxon>Mucoromycota</taxon>
        <taxon>Mucoromycotina</taxon>
        <taxon>Mucoromycetes</taxon>
        <taxon>Mucorales</taxon>
        <taxon>Lichtheimiaceae</taxon>
        <taxon>Circinella</taxon>
    </lineage>
</organism>
<dbReference type="PANTHER" id="PTHR23180:SF160">
    <property type="entry name" value="ADP-RIBOSYLATION FACTOR GTPASE-ACTIVATING PROTEIN EFFECTOR PROTEIN 1"/>
    <property type="match status" value="1"/>
</dbReference>
<evidence type="ECO:0000256" key="4">
    <source>
        <dbReference type="PROSITE-ProRule" id="PRU00288"/>
    </source>
</evidence>
<dbReference type="EMBL" id="JAEPRB010000003">
    <property type="protein sequence ID" value="KAG2227925.1"/>
    <property type="molecule type" value="Genomic_DNA"/>
</dbReference>
<proteinExistence type="predicted"/>
<dbReference type="InterPro" id="IPR001164">
    <property type="entry name" value="ArfGAP_dom"/>
</dbReference>
<dbReference type="PROSITE" id="PS50115">
    <property type="entry name" value="ARFGAP"/>
    <property type="match status" value="1"/>
</dbReference>
<feature type="non-terminal residue" evidence="6">
    <location>
        <position position="1"/>
    </location>
</feature>
<dbReference type="Pfam" id="PF01412">
    <property type="entry name" value="ArfGap"/>
    <property type="match status" value="1"/>
</dbReference>
<dbReference type="OrthoDB" id="10266696at2759"/>
<dbReference type="SMART" id="SM00105">
    <property type="entry name" value="ArfGap"/>
    <property type="match status" value="1"/>
</dbReference>
<evidence type="ECO:0000259" key="5">
    <source>
        <dbReference type="PROSITE" id="PS50115"/>
    </source>
</evidence>
<dbReference type="SUPFAM" id="SSF57863">
    <property type="entry name" value="ArfGap/RecO-like zinc finger"/>
    <property type="match status" value="1"/>
</dbReference>
<dbReference type="Gene3D" id="1.10.220.150">
    <property type="entry name" value="Arf GTPase activating protein"/>
    <property type="match status" value="1"/>
</dbReference>
<dbReference type="GO" id="GO:0008270">
    <property type="term" value="F:zinc ion binding"/>
    <property type="evidence" value="ECO:0007669"/>
    <property type="project" value="UniProtKB-KW"/>
</dbReference>
<dbReference type="InterPro" id="IPR045258">
    <property type="entry name" value="ACAP1/2/3-like"/>
</dbReference>
<dbReference type="PANTHER" id="PTHR23180">
    <property type="entry name" value="CENTAURIN/ARF"/>
    <property type="match status" value="1"/>
</dbReference>
<dbReference type="Proteomes" id="UP000646827">
    <property type="component" value="Unassembled WGS sequence"/>
</dbReference>
<dbReference type="GO" id="GO:0005096">
    <property type="term" value="F:GTPase activator activity"/>
    <property type="evidence" value="ECO:0007669"/>
    <property type="project" value="InterPro"/>
</dbReference>
<dbReference type="PRINTS" id="PR00405">
    <property type="entry name" value="REVINTRACTNG"/>
</dbReference>
<evidence type="ECO:0000313" key="7">
    <source>
        <dbReference type="Proteomes" id="UP000646827"/>
    </source>
</evidence>
<dbReference type="InterPro" id="IPR038508">
    <property type="entry name" value="ArfGAP_dom_sf"/>
</dbReference>
<evidence type="ECO:0000313" key="6">
    <source>
        <dbReference type="EMBL" id="KAG2227925.1"/>
    </source>
</evidence>
<accession>A0A8H7SG26</accession>
<keyword evidence="2 4" id="KW-0863">Zinc-finger</keyword>
<comment type="caution">
    <text evidence="6">The sequence shown here is derived from an EMBL/GenBank/DDBJ whole genome shotgun (WGS) entry which is preliminary data.</text>
</comment>
<protein>
    <recommendedName>
        <fullName evidence="5">Arf-GAP domain-containing protein</fullName>
    </recommendedName>
</protein>
<reference evidence="6 7" key="1">
    <citation type="submission" date="2020-12" db="EMBL/GenBank/DDBJ databases">
        <title>Metabolic potential, ecology and presence of endohyphal bacteria is reflected in genomic diversity of Mucoromycotina.</title>
        <authorList>
            <person name="Muszewska A."/>
            <person name="Okrasinska A."/>
            <person name="Steczkiewicz K."/>
            <person name="Drgas O."/>
            <person name="Orlowska M."/>
            <person name="Perlinska-Lenart U."/>
            <person name="Aleksandrzak-Piekarczyk T."/>
            <person name="Szatraj K."/>
            <person name="Zielenkiewicz U."/>
            <person name="Pilsyk S."/>
            <person name="Malc E."/>
            <person name="Mieczkowski P."/>
            <person name="Kruszewska J.S."/>
            <person name="Biernat P."/>
            <person name="Pawlowska J."/>
        </authorList>
    </citation>
    <scope>NUCLEOTIDE SEQUENCE [LARGE SCALE GENOMIC DNA]</scope>
    <source>
        <strain evidence="6 7">CBS 142.35</strain>
    </source>
</reference>
<sequence>VTATNGGGKSTTTNCGEKVSLPQLVQRLYEADVSNTKCADCGSNNPEWCSLNLGILLCIECSGIHRSLGSHLSKVRSLMLDKTSYTPEVVNILLALGNAQSNAIWDPRKSFLSA</sequence>
<gene>
    <name evidence="6" type="ORF">INT45_011948</name>
</gene>